<reference evidence="4 5" key="1">
    <citation type="submission" date="2020-08" db="EMBL/GenBank/DDBJ databases">
        <title>Genomic Encyclopedia of Type Strains, Phase IV (KMG-IV): sequencing the most valuable type-strain genomes for metagenomic binning, comparative biology and taxonomic classification.</title>
        <authorList>
            <person name="Goeker M."/>
        </authorList>
    </citation>
    <scope>NUCLEOTIDE SEQUENCE [LARGE SCALE GENOMIC DNA]</scope>
    <source>
        <strain evidence="4 5">DSM 14925</strain>
    </source>
</reference>
<dbReference type="InterPro" id="IPR015797">
    <property type="entry name" value="NUDIX_hydrolase-like_dom_sf"/>
</dbReference>
<dbReference type="RefSeq" id="WP_183540693.1">
    <property type="nucleotide sequence ID" value="NZ_JACHHV010000029.1"/>
</dbReference>
<evidence type="ECO:0000256" key="1">
    <source>
        <dbReference type="ARBA" id="ARBA00001946"/>
    </source>
</evidence>
<dbReference type="Proteomes" id="UP000562464">
    <property type="component" value="Unassembled WGS sequence"/>
</dbReference>
<dbReference type="AlphaFoldDB" id="A0A841CAF4"/>
<evidence type="ECO:0000259" key="3">
    <source>
        <dbReference type="PROSITE" id="PS51462"/>
    </source>
</evidence>
<keyword evidence="2 4" id="KW-0378">Hydrolase</keyword>
<dbReference type="Pfam" id="PF00293">
    <property type="entry name" value="NUDIX"/>
    <property type="match status" value="1"/>
</dbReference>
<organism evidence="4 5">
    <name type="scientific">Lactovum miscens</name>
    <dbReference type="NCBI Taxonomy" id="190387"/>
    <lineage>
        <taxon>Bacteria</taxon>
        <taxon>Bacillati</taxon>
        <taxon>Bacillota</taxon>
        <taxon>Bacilli</taxon>
        <taxon>Lactobacillales</taxon>
        <taxon>Streptococcaceae</taxon>
        <taxon>Lactovum</taxon>
    </lineage>
</organism>
<comment type="caution">
    <text evidence="4">The sequence shown here is derived from an EMBL/GenBank/DDBJ whole genome shotgun (WGS) entry which is preliminary data.</text>
</comment>
<evidence type="ECO:0000256" key="2">
    <source>
        <dbReference type="ARBA" id="ARBA00022801"/>
    </source>
</evidence>
<gene>
    <name evidence="4" type="ORF">HNQ37_001442</name>
</gene>
<protein>
    <submittedName>
        <fullName evidence="4">ADP-ribose pyrophosphatase</fullName>
        <ecNumber evidence="4">3.6.1.13</ecNumber>
    </submittedName>
</protein>
<dbReference type="EMBL" id="JACHHV010000029">
    <property type="protein sequence ID" value="MBB5888541.1"/>
    <property type="molecule type" value="Genomic_DNA"/>
</dbReference>
<dbReference type="PROSITE" id="PS51462">
    <property type="entry name" value="NUDIX"/>
    <property type="match status" value="1"/>
</dbReference>
<comment type="cofactor">
    <cofactor evidence="1">
        <name>Mg(2+)</name>
        <dbReference type="ChEBI" id="CHEBI:18420"/>
    </cofactor>
</comment>
<evidence type="ECO:0000313" key="4">
    <source>
        <dbReference type="EMBL" id="MBB5888541.1"/>
    </source>
</evidence>
<dbReference type="SUPFAM" id="SSF55811">
    <property type="entry name" value="Nudix"/>
    <property type="match status" value="1"/>
</dbReference>
<dbReference type="FunFam" id="3.90.79.10:FF:000024">
    <property type="entry name" value="ADP-ribose pyrophosphatase"/>
    <property type="match status" value="1"/>
</dbReference>
<dbReference type="GO" id="GO:0006753">
    <property type="term" value="P:nucleoside phosphate metabolic process"/>
    <property type="evidence" value="ECO:0007669"/>
    <property type="project" value="TreeGrafter"/>
</dbReference>
<dbReference type="Gene3D" id="3.90.79.10">
    <property type="entry name" value="Nucleoside Triphosphate Pyrophosphohydrolase"/>
    <property type="match status" value="1"/>
</dbReference>
<accession>A0A841CAF4</accession>
<keyword evidence="5" id="KW-1185">Reference proteome</keyword>
<name>A0A841CAF4_9LACT</name>
<evidence type="ECO:0000313" key="5">
    <source>
        <dbReference type="Proteomes" id="UP000562464"/>
    </source>
</evidence>
<dbReference type="CDD" id="cd03424">
    <property type="entry name" value="NUDIX_ADPRase_Nudt5_UGPPase_Nudt14"/>
    <property type="match status" value="1"/>
</dbReference>
<dbReference type="EC" id="3.6.1.13" evidence="4"/>
<dbReference type="PANTHER" id="PTHR11839">
    <property type="entry name" value="UDP/ADP-SUGAR PYROPHOSPHATASE"/>
    <property type="match status" value="1"/>
</dbReference>
<sequence length="185" mass="21140">MNFTERTVSSKEIFKGKIIEVKVDTVELPNGLGQQTRELVFHPGGISVLAITDEDKVILERQFRKPLEKMIYEVPAGKLEEGEYSNLENAVLRELEEETDYHASHLKKIHEFYVSPGISNEVNILFEARGLTKVQNAKPADIGELIEVIEMTFDEVQKLIAQGEIQDAKTLIALQYWELIRLRSK</sequence>
<feature type="domain" description="Nudix hydrolase" evidence="3">
    <location>
        <begin position="40"/>
        <end position="173"/>
    </location>
</feature>
<dbReference type="GO" id="GO:0019693">
    <property type="term" value="P:ribose phosphate metabolic process"/>
    <property type="evidence" value="ECO:0007669"/>
    <property type="project" value="TreeGrafter"/>
</dbReference>
<dbReference type="GO" id="GO:0047631">
    <property type="term" value="F:ADP-ribose diphosphatase activity"/>
    <property type="evidence" value="ECO:0007669"/>
    <property type="project" value="UniProtKB-EC"/>
</dbReference>
<dbReference type="GO" id="GO:0005829">
    <property type="term" value="C:cytosol"/>
    <property type="evidence" value="ECO:0007669"/>
    <property type="project" value="TreeGrafter"/>
</dbReference>
<proteinExistence type="predicted"/>
<dbReference type="PANTHER" id="PTHR11839:SF18">
    <property type="entry name" value="NUDIX HYDROLASE DOMAIN-CONTAINING PROTEIN"/>
    <property type="match status" value="1"/>
</dbReference>
<dbReference type="InterPro" id="IPR000086">
    <property type="entry name" value="NUDIX_hydrolase_dom"/>
</dbReference>